<feature type="transmembrane region" description="Helical" evidence="1">
    <location>
        <begin position="54"/>
        <end position="87"/>
    </location>
</feature>
<keyword evidence="1" id="KW-0472">Membrane</keyword>
<dbReference type="Proteomes" id="UP001499986">
    <property type="component" value="Unassembled WGS sequence"/>
</dbReference>
<sequence>MIAAAAGDERVIAHPAHHAGITTTLLLFGGPALYIGAQTWHGRTLFDDLPTARLIALSALIVGCAVTPAAPAYLAAVVAAAIVVTLAAFEDRTLYFRDPCVDGLSWVSSCLKSMPSVPAGAHVSYSCWVSGWVVDGRGTRGADSRRAASTDLSAALRRRYDYLVVSVPDYRSSSNAMR</sequence>
<protein>
    <recommendedName>
        <fullName evidence="4">Integral membrane protein</fullName>
    </recommendedName>
</protein>
<keyword evidence="1" id="KW-1133">Transmembrane helix</keyword>
<evidence type="ECO:0000256" key="1">
    <source>
        <dbReference type="SAM" id="Phobius"/>
    </source>
</evidence>
<gene>
    <name evidence="2" type="ORF">GCM10010255_61800</name>
</gene>
<organism evidence="2 3">
    <name type="scientific">Streptomyces coeruleofuscus</name>
    <dbReference type="NCBI Taxonomy" id="66879"/>
    <lineage>
        <taxon>Bacteria</taxon>
        <taxon>Bacillati</taxon>
        <taxon>Actinomycetota</taxon>
        <taxon>Actinomycetes</taxon>
        <taxon>Kitasatosporales</taxon>
        <taxon>Streptomycetaceae</taxon>
        <taxon>Streptomyces</taxon>
    </lineage>
</organism>
<dbReference type="EMBL" id="BAAASE010000009">
    <property type="protein sequence ID" value="GAA2415284.1"/>
    <property type="molecule type" value="Genomic_DNA"/>
</dbReference>
<proteinExistence type="predicted"/>
<evidence type="ECO:0000313" key="3">
    <source>
        <dbReference type="Proteomes" id="UP001499986"/>
    </source>
</evidence>
<dbReference type="RefSeq" id="WP_428837223.1">
    <property type="nucleotide sequence ID" value="NZ_BAAASE010000009.1"/>
</dbReference>
<accession>A0ABP5W2W6</accession>
<reference evidence="3" key="1">
    <citation type="journal article" date="2019" name="Int. J. Syst. Evol. Microbiol.">
        <title>The Global Catalogue of Microorganisms (GCM) 10K type strain sequencing project: providing services to taxonomists for standard genome sequencing and annotation.</title>
        <authorList>
            <consortium name="The Broad Institute Genomics Platform"/>
            <consortium name="The Broad Institute Genome Sequencing Center for Infectious Disease"/>
            <person name="Wu L."/>
            <person name="Ma J."/>
        </authorList>
    </citation>
    <scope>NUCLEOTIDE SEQUENCE [LARGE SCALE GENOMIC DNA]</scope>
    <source>
        <strain evidence="3">JCM 4358</strain>
    </source>
</reference>
<evidence type="ECO:0008006" key="4">
    <source>
        <dbReference type="Google" id="ProtNLM"/>
    </source>
</evidence>
<evidence type="ECO:0000313" key="2">
    <source>
        <dbReference type="EMBL" id="GAA2415284.1"/>
    </source>
</evidence>
<keyword evidence="3" id="KW-1185">Reference proteome</keyword>
<name>A0ABP5W2W6_9ACTN</name>
<keyword evidence="1" id="KW-0812">Transmembrane</keyword>
<comment type="caution">
    <text evidence="2">The sequence shown here is derived from an EMBL/GenBank/DDBJ whole genome shotgun (WGS) entry which is preliminary data.</text>
</comment>